<keyword evidence="1" id="KW-0175">Coiled coil</keyword>
<organism evidence="3 4">
    <name type="scientific">Novosphingobium olei</name>
    <dbReference type="NCBI Taxonomy" id="2728851"/>
    <lineage>
        <taxon>Bacteria</taxon>
        <taxon>Pseudomonadati</taxon>
        <taxon>Pseudomonadota</taxon>
        <taxon>Alphaproteobacteria</taxon>
        <taxon>Sphingomonadales</taxon>
        <taxon>Sphingomonadaceae</taxon>
        <taxon>Novosphingobium</taxon>
    </lineage>
</organism>
<dbReference type="EMBL" id="JABBGM010000001">
    <property type="protein sequence ID" value="NML92107.1"/>
    <property type="molecule type" value="Genomic_DNA"/>
</dbReference>
<proteinExistence type="predicted"/>
<dbReference type="Gene3D" id="2.40.160.10">
    <property type="entry name" value="Porin"/>
    <property type="match status" value="1"/>
</dbReference>
<evidence type="ECO:0000256" key="2">
    <source>
        <dbReference type="SAM" id="SignalP"/>
    </source>
</evidence>
<dbReference type="SUPFAM" id="SSF56935">
    <property type="entry name" value="Porins"/>
    <property type="match status" value="1"/>
</dbReference>
<name>A0A7Y0G8Y5_9SPHN</name>
<comment type="caution">
    <text evidence="3">The sequence shown here is derived from an EMBL/GenBank/DDBJ whole genome shotgun (WGS) entry which is preliminary data.</text>
</comment>
<evidence type="ECO:0000256" key="1">
    <source>
        <dbReference type="SAM" id="Coils"/>
    </source>
</evidence>
<evidence type="ECO:0000313" key="3">
    <source>
        <dbReference type="EMBL" id="NML92107.1"/>
    </source>
</evidence>
<feature type="signal peptide" evidence="2">
    <location>
        <begin position="1"/>
        <end position="23"/>
    </location>
</feature>
<feature type="coiled-coil region" evidence="1">
    <location>
        <begin position="21"/>
        <end position="48"/>
    </location>
</feature>
<dbReference type="InterPro" id="IPR010870">
    <property type="entry name" value="Porin_O/P"/>
</dbReference>
<dbReference type="InterPro" id="IPR023614">
    <property type="entry name" value="Porin_dom_sf"/>
</dbReference>
<sequence>MAAKRLSVIALAVSLGWTNPAHAQGENLATLQLQIAQMQEQMRGQMAAMLAMQQQIEALQGKLASATNPVPATSPLVAAPTPQPAPLALAALGGSSGTSPTAADKPKPKAWYDRLQLRGYTQLRFNEIISGDKTAPAGQSRLRSVHDGSISDRSNFSLRRVRVVLQGEISDRVSLYLQHDFASAVLGQQAGERREGFGQLRDAYADVFLDRHKTFKVRLGQSKVPYGWENMQSSSNRLTLDRSDGINSAVPGERDLGVIAFFTPRTMQKIWDELTKEGQKTFGNYGAFGIGLMNGQGTNKTEQDNALMQVALVSLPFRVGDQILEVGASAMRNRFRPELRSGGVSAKGYADDRIGVHAMLYPRPIGVQAEWNWGKGPEFDRASGTIKEKKLNGGYVQVMGRFATEGGSTLWPYARWQHYRGGWKVALNAPRVETDEIEVGLEWQAMKALELTLAYARMRRSEADERRLGRAEGNVLRTQIQWNY</sequence>
<keyword evidence="4" id="KW-1185">Reference proteome</keyword>
<evidence type="ECO:0000313" key="4">
    <source>
        <dbReference type="Proteomes" id="UP000583556"/>
    </source>
</evidence>
<dbReference type="AlphaFoldDB" id="A0A7Y0G8Y5"/>
<gene>
    <name evidence="3" type="ORF">HHL27_00235</name>
</gene>
<dbReference type="Proteomes" id="UP000583556">
    <property type="component" value="Unassembled WGS sequence"/>
</dbReference>
<protein>
    <submittedName>
        <fullName evidence="3">Porin</fullName>
    </submittedName>
</protein>
<feature type="chain" id="PRO_5031240064" evidence="2">
    <location>
        <begin position="24"/>
        <end position="484"/>
    </location>
</feature>
<keyword evidence="2" id="KW-0732">Signal</keyword>
<dbReference type="RefSeq" id="WP_169491389.1">
    <property type="nucleotide sequence ID" value="NZ_JABBGM010000001.1"/>
</dbReference>
<reference evidence="3 4" key="1">
    <citation type="submission" date="2020-04" db="EMBL/GenBank/DDBJ databases">
        <title>Novosphingobium sp. TW-4 isolated from soil.</title>
        <authorList>
            <person name="Dahal R.H."/>
            <person name="Chaudhary D.K."/>
        </authorList>
    </citation>
    <scope>NUCLEOTIDE SEQUENCE [LARGE SCALE GENOMIC DNA]</scope>
    <source>
        <strain evidence="3 4">TW-4</strain>
    </source>
</reference>
<dbReference type="Pfam" id="PF07396">
    <property type="entry name" value="Porin_O_P"/>
    <property type="match status" value="1"/>
</dbReference>
<accession>A0A7Y0G8Y5</accession>